<reference evidence="2 3" key="1">
    <citation type="submission" date="2018-04" db="EMBL/GenBank/DDBJ databases">
        <title>Active sludge and wastewater microbial communities from Klosterneuburg, Austria.</title>
        <authorList>
            <person name="Wagner M."/>
        </authorList>
    </citation>
    <scope>NUCLEOTIDE SEQUENCE [LARGE SCALE GENOMIC DNA]</scope>
    <source>
        <strain evidence="2 3">Nm 57</strain>
    </source>
</reference>
<dbReference type="RefSeq" id="WP_082211284.1">
    <property type="nucleotide sequence ID" value="NZ_QICQ01000025.1"/>
</dbReference>
<dbReference type="Proteomes" id="UP000247780">
    <property type="component" value="Unassembled WGS sequence"/>
</dbReference>
<evidence type="ECO:0000313" key="2">
    <source>
        <dbReference type="EMBL" id="PXV79106.1"/>
    </source>
</evidence>
<dbReference type="InterPro" id="IPR009989">
    <property type="entry name" value="TrbM"/>
</dbReference>
<comment type="caution">
    <text evidence="2">The sequence shown here is derived from an EMBL/GenBank/DDBJ whole genome shotgun (WGS) entry which is preliminary data.</text>
</comment>
<protein>
    <submittedName>
        <fullName evidence="2">TrbM protein</fullName>
    </submittedName>
</protein>
<organism evidence="2 3">
    <name type="scientific">Nitrosomonas eutropha</name>
    <dbReference type="NCBI Taxonomy" id="916"/>
    <lineage>
        <taxon>Bacteria</taxon>
        <taxon>Pseudomonadati</taxon>
        <taxon>Pseudomonadota</taxon>
        <taxon>Betaproteobacteria</taxon>
        <taxon>Nitrosomonadales</taxon>
        <taxon>Nitrosomonadaceae</taxon>
        <taxon>Nitrosomonas</taxon>
    </lineage>
</organism>
<keyword evidence="1" id="KW-0732">Signal</keyword>
<keyword evidence="3" id="KW-1185">Reference proteome</keyword>
<sequence length="209" mass="23797">MKKIVIRIISVGILTASTSGAATTETVEQFFTGDTRLACEAILCLSSSQRPDECSASLSRYFNITRLKWSNTVKARRSFLNLCPTAKDVSANMPQLVEDIVNGAGRCNADYLNRTQRVQLKRKVCKGWDNSFISSSCNTETYYGIKNSLPNHCETYWGNNYTDVDIAAKYVGTMEQNGRWVPNKDFVTEQARWEQMHPPKQEEYPWLKR</sequence>
<dbReference type="EMBL" id="QICQ01000025">
    <property type="protein sequence ID" value="PXV79106.1"/>
    <property type="molecule type" value="Genomic_DNA"/>
</dbReference>
<proteinExistence type="predicted"/>
<name>A0ABX5M8F9_9PROT</name>
<feature type="signal peptide" evidence="1">
    <location>
        <begin position="1"/>
        <end position="21"/>
    </location>
</feature>
<accession>A0ABX5M8F9</accession>
<feature type="chain" id="PRO_5046994822" evidence="1">
    <location>
        <begin position="22"/>
        <end position="209"/>
    </location>
</feature>
<gene>
    <name evidence="2" type="ORF">C8R14_12541</name>
</gene>
<evidence type="ECO:0000256" key="1">
    <source>
        <dbReference type="SAM" id="SignalP"/>
    </source>
</evidence>
<dbReference type="Pfam" id="PF07424">
    <property type="entry name" value="TrbM"/>
    <property type="match status" value="1"/>
</dbReference>
<evidence type="ECO:0000313" key="3">
    <source>
        <dbReference type="Proteomes" id="UP000247780"/>
    </source>
</evidence>